<accession>A0A8J3SFD6</accession>
<protein>
    <recommendedName>
        <fullName evidence="1">DUF4158 domain-containing protein</fullName>
    </recommendedName>
</protein>
<dbReference type="AlphaFoldDB" id="A0A8J3SFD6"/>
<reference evidence="2 3" key="1">
    <citation type="submission" date="2021-01" db="EMBL/GenBank/DDBJ databases">
        <title>Whole genome shotgun sequence of Planobispora siamensis NBRC 107568.</title>
        <authorList>
            <person name="Komaki H."/>
            <person name="Tamura T."/>
        </authorList>
    </citation>
    <scope>NUCLEOTIDE SEQUENCE [LARGE SCALE GENOMIC DNA]</scope>
    <source>
        <strain evidence="2 3">NBRC 107568</strain>
    </source>
</reference>
<evidence type="ECO:0000313" key="2">
    <source>
        <dbReference type="EMBL" id="GIH93218.1"/>
    </source>
</evidence>
<organism evidence="2 3">
    <name type="scientific">Planobispora siamensis</name>
    <dbReference type="NCBI Taxonomy" id="936338"/>
    <lineage>
        <taxon>Bacteria</taxon>
        <taxon>Bacillati</taxon>
        <taxon>Actinomycetota</taxon>
        <taxon>Actinomycetes</taxon>
        <taxon>Streptosporangiales</taxon>
        <taxon>Streptosporangiaceae</taxon>
        <taxon>Planobispora</taxon>
    </lineage>
</organism>
<sequence>MPFVAEQLGVAPEEFAEYGQRQQRVYEHAWEIRELLRYRDFAEGEDGLRRFVAARVWSTTRPPRRDKPRLGYRLRLRQTEDMTEVRPAPNADAARWLLRTDVDWWDLVRYGPPGFDAYVRIAFAHGVQDVDPQGEDRAVRVALAALATCTATPSSGYAAIWEGWGGHPPAPEAPRVDIPHREMLLFTGPVDVLSDAPALAWYGSALGYQDPHLVWPEDQAWCLACEVDEEIEFTVGCSVDASQALSKALPGAVRRVHYGEPAPMYLDPA</sequence>
<proteinExistence type="predicted"/>
<dbReference type="InterPro" id="IPR025296">
    <property type="entry name" value="DUF4158"/>
</dbReference>
<name>A0A8J3SFD6_9ACTN</name>
<comment type="caution">
    <text evidence="2">The sequence shown here is derived from an EMBL/GenBank/DDBJ whole genome shotgun (WGS) entry which is preliminary data.</text>
</comment>
<dbReference type="Pfam" id="PF13700">
    <property type="entry name" value="DUF4158"/>
    <property type="match status" value="1"/>
</dbReference>
<dbReference type="Proteomes" id="UP000619788">
    <property type="component" value="Unassembled WGS sequence"/>
</dbReference>
<evidence type="ECO:0000313" key="3">
    <source>
        <dbReference type="Proteomes" id="UP000619788"/>
    </source>
</evidence>
<feature type="domain" description="DUF4158" evidence="1">
    <location>
        <begin position="3"/>
        <end position="62"/>
    </location>
</feature>
<keyword evidence="3" id="KW-1185">Reference proteome</keyword>
<evidence type="ECO:0000259" key="1">
    <source>
        <dbReference type="Pfam" id="PF13700"/>
    </source>
</evidence>
<dbReference type="EMBL" id="BOOJ01000032">
    <property type="protein sequence ID" value="GIH93218.1"/>
    <property type="molecule type" value="Genomic_DNA"/>
</dbReference>
<dbReference type="RefSeq" id="WP_204065401.1">
    <property type="nucleotide sequence ID" value="NZ_BOOJ01000032.1"/>
</dbReference>
<gene>
    <name evidence="2" type="ORF">Psi01_38480</name>
</gene>